<keyword evidence="6" id="KW-1185">Reference proteome</keyword>
<feature type="domain" description="Thioredoxin" evidence="4">
    <location>
        <begin position="37"/>
        <end position="192"/>
    </location>
</feature>
<protein>
    <submittedName>
        <fullName evidence="5">SCO family protein</fullName>
    </submittedName>
</protein>
<dbReference type="InterPro" id="IPR003782">
    <property type="entry name" value="SCO1/SenC"/>
</dbReference>
<keyword evidence="3" id="KW-0812">Transmembrane</keyword>
<proteinExistence type="inferred from homology"/>
<dbReference type="PANTHER" id="PTHR12151">
    <property type="entry name" value="ELECTRON TRANSPORT PROTIN SCO1/SENC FAMILY MEMBER"/>
    <property type="match status" value="1"/>
</dbReference>
<evidence type="ECO:0000259" key="4">
    <source>
        <dbReference type="PROSITE" id="PS51352"/>
    </source>
</evidence>
<dbReference type="Gene3D" id="3.40.30.10">
    <property type="entry name" value="Glutaredoxin"/>
    <property type="match status" value="1"/>
</dbReference>
<keyword evidence="3" id="KW-0472">Membrane</keyword>
<dbReference type="InterPro" id="IPR013766">
    <property type="entry name" value="Thioredoxin_domain"/>
</dbReference>
<dbReference type="Pfam" id="PF02630">
    <property type="entry name" value="SCO1-SenC"/>
    <property type="match status" value="1"/>
</dbReference>
<dbReference type="CDD" id="cd02968">
    <property type="entry name" value="SCO"/>
    <property type="match status" value="1"/>
</dbReference>
<dbReference type="InterPro" id="IPR036249">
    <property type="entry name" value="Thioredoxin-like_sf"/>
</dbReference>
<dbReference type="SUPFAM" id="SSF52833">
    <property type="entry name" value="Thioredoxin-like"/>
    <property type="match status" value="1"/>
</dbReference>
<reference evidence="5 6" key="1">
    <citation type="submission" date="2024-08" db="EMBL/GenBank/DDBJ databases">
        <title>Draft Genome Sequence of Legionella lytica strain DSB2004, Isolated From a Fire Sprinkler System.</title>
        <authorList>
            <person name="Everhart A.D."/>
            <person name="Kidane D.T."/>
            <person name="Farone A.L."/>
            <person name="Farone M.B."/>
        </authorList>
    </citation>
    <scope>NUCLEOTIDE SEQUENCE [LARGE SCALE GENOMIC DNA]</scope>
    <source>
        <strain evidence="5 6">DSB2004</strain>
    </source>
</reference>
<dbReference type="Proteomes" id="UP001615550">
    <property type="component" value="Unassembled WGS sequence"/>
</dbReference>
<feature type="transmembrane region" description="Helical" evidence="3">
    <location>
        <begin position="7"/>
        <end position="25"/>
    </location>
</feature>
<dbReference type="PROSITE" id="PS51352">
    <property type="entry name" value="THIOREDOXIN_2"/>
    <property type="match status" value="1"/>
</dbReference>
<name>A0ABW8D4P9_9GAMM</name>
<evidence type="ECO:0000313" key="5">
    <source>
        <dbReference type="EMBL" id="MFJ1267669.1"/>
    </source>
</evidence>
<evidence type="ECO:0000256" key="3">
    <source>
        <dbReference type="SAM" id="Phobius"/>
    </source>
</evidence>
<gene>
    <name evidence="5" type="ORF">ACD661_03740</name>
</gene>
<keyword evidence="2" id="KW-0186">Copper</keyword>
<dbReference type="RefSeq" id="WP_400186408.1">
    <property type="nucleotide sequence ID" value="NZ_JBGORX010000001.1"/>
</dbReference>
<accession>A0ABW8D4P9</accession>
<evidence type="ECO:0000256" key="2">
    <source>
        <dbReference type="ARBA" id="ARBA00023008"/>
    </source>
</evidence>
<dbReference type="PANTHER" id="PTHR12151:SF25">
    <property type="entry name" value="LINALOOL DEHYDRATASE_ISOMERASE DOMAIN-CONTAINING PROTEIN"/>
    <property type="match status" value="1"/>
</dbReference>
<keyword evidence="3" id="KW-1133">Transmembrane helix</keyword>
<organism evidence="5 6">
    <name type="scientific">Legionella lytica</name>
    <dbReference type="NCBI Taxonomy" id="96232"/>
    <lineage>
        <taxon>Bacteria</taxon>
        <taxon>Pseudomonadati</taxon>
        <taxon>Pseudomonadota</taxon>
        <taxon>Gammaproteobacteria</taxon>
        <taxon>Legionellales</taxon>
        <taxon>Legionellaceae</taxon>
        <taxon>Legionella</taxon>
    </lineage>
</organism>
<sequence>MNKIIRMIVFYLILIALLISYFVFYHSPVRLEHGVYISQIEPVPSFELVDNQGNVFSETKLKGHWSLLFFGFSRCKMVCPLTMSVLKQVYEQLPPAKRPQIIFISVDPEHDSIQELNQFVHQFNEHFIALRGPMSVINSLQKQLHITVSASPMSHGTEILLINPEARIQAYFYYPIATRELVTDLNRLIDLH</sequence>
<evidence type="ECO:0000313" key="6">
    <source>
        <dbReference type="Proteomes" id="UP001615550"/>
    </source>
</evidence>
<evidence type="ECO:0000256" key="1">
    <source>
        <dbReference type="ARBA" id="ARBA00010996"/>
    </source>
</evidence>
<comment type="similarity">
    <text evidence="1">Belongs to the SCO1/2 family.</text>
</comment>
<dbReference type="EMBL" id="JBGORX010000001">
    <property type="protein sequence ID" value="MFJ1267669.1"/>
    <property type="molecule type" value="Genomic_DNA"/>
</dbReference>
<comment type="caution">
    <text evidence="5">The sequence shown here is derived from an EMBL/GenBank/DDBJ whole genome shotgun (WGS) entry which is preliminary data.</text>
</comment>